<dbReference type="Gene3D" id="1.25.10.10">
    <property type="entry name" value="Leucine-rich Repeat Variant"/>
    <property type="match status" value="3"/>
</dbReference>
<dbReference type="Pfam" id="PF04564">
    <property type="entry name" value="U-box"/>
    <property type="match status" value="1"/>
</dbReference>
<keyword evidence="7" id="KW-0472">Membrane</keyword>
<dbReference type="GO" id="GO:0016567">
    <property type="term" value="P:protein ubiquitination"/>
    <property type="evidence" value="ECO:0007669"/>
    <property type="project" value="UniProtKB-UniPathway"/>
</dbReference>
<keyword evidence="5" id="KW-0677">Repeat</keyword>
<dbReference type="Gene3D" id="3.30.40.10">
    <property type="entry name" value="Zinc/RING finger domain, C3HC4 (zinc finger)"/>
    <property type="match status" value="1"/>
</dbReference>
<evidence type="ECO:0000256" key="1">
    <source>
        <dbReference type="ARBA" id="ARBA00000900"/>
    </source>
</evidence>
<evidence type="ECO:0000256" key="3">
    <source>
        <dbReference type="ARBA" id="ARBA00012483"/>
    </source>
</evidence>
<evidence type="ECO:0000256" key="4">
    <source>
        <dbReference type="ARBA" id="ARBA00022679"/>
    </source>
</evidence>
<dbReference type="InterPro" id="IPR016024">
    <property type="entry name" value="ARM-type_fold"/>
</dbReference>
<dbReference type="EMBL" id="SZYD01000004">
    <property type="protein sequence ID" value="KAD6453033.1"/>
    <property type="molecule type" value="Genomic_DNA"/>
</dbReference>
<keyword evidence="10" id="KW-1185">Reference proteome</keyword>
<comment type="caution">
    <text evidence="9">The sequence shown here is derived from an EMBL/GenBank/DDBJ whole genome shotgun (WGS) entry which is preliminary data.</text>
</comment>
<dbReference type="InterPro" id="IPR000225">
    <property type="entry name" value="Armadillo"/>
</dbReference>
<keyword evidence="4" id="KW-0808">Transferase</keyword>
<evidence type="ECO:0000256" key="2">
    <source>
        <dbReference type="ARBA" id="ARBA00004906"/>
    </source>
</evidence>
<dbReference type="InterPro" id="IPR011989">
    <property type="entry name" value="ARM-like"/>
</dbReference>
<evidence type="ECO:0000256" key="5">
    <source>
        <dbReference type="ARBA" id="ARBA00022737"/>
    </source>
</evidence>
<evidence type="ECO:0000256" key="7">
    <source>
        <dbReference type="SAM" id="Phobius"/>
    </source>
</evidence>
<dbReference type="Gene3D" id="1.20.930.20">
    <property type="entry name" value="Adaptor protein Cbl, N-terminal domain"/>
    <property type="match status" value="1"/>
</dbReference>
<dbReference type="PROSITE" id="PS50176">
    <property type="entry name" value="ARM_REPEAT"/>
    <property type="match status" value="1"/>
</dbReference>
<dbReference type="InterPro" id="IPR036537">
    <property type="entry name" value="Adaptor_Cbl_N_dom_sf"/>
</dbReference>
<evidence type="ECO:0000256" key="6">
    <source>
        <dbReference type="PROSITE-ProRule" id="PRU00259"/>
    </source>
</evidence>
<evidence type="ECO:0000259" key="8">
    <source>
        <dbReference type="PROSITE" id="PS51698"/>
    </source>
</evidence>
<name>A0A5N6PGB8_9ASTR</name>
<dbReference type="InterPro" id="IPR013083">
    <property type="entry name" value="Znf_RING/FYVE/PHD"/>
</dbReference>
<feature type="repeat" description="ARM" evidence="6">
    <location>
        <begin position="781"/>
        <end position="809"/>
    </location>
</feature>
<dbReference type="SMART" id="SM00185">
    <property type="entry name" value="ARM"/>
    <property type="match status" value="8"/>
</dbReference>
<dbReference type="OrthoDB" id="1897399at2759"/>
<feature type="transmembrane region" description="Helical" evidence="7">
    <location>
        <begin position="12"/>
        <end position="29"/>
    </location>
</feature>
<dbReference type="PANTHER" id="PTHR45958:SF15">
    <property type="entry name" value="RING-TYPE E3 UBIQUITIN TRANSFERASE"/>
    <property type="match status" value="1"/>
</dbReference>
<dbReference type="GO" id="GO:0007166">
    <property type="term" value="P:cell surface receptor signaling pathway"/>
    <property type="evidence" value="ECO:0007669"/>
    <property type="project" value="InterPro"/>
</dbReference>
<comment type="catalytic activity">
    <reaction evidence="1">
        <text>S-ubiquitinyl-[E2 ubiquitin-conjugating enzyme]-L-cysteine + [acceptor protein]-L-lysine = [E2 ubiquitin-conjugating enzyme]-L-cysteine + N(6)-ubiquitinyl-[acceptor protein]-L-lysine.</text>
        <dbReference type="EC" id="2.3.2.27"/>
    </reaction>
</comment>
<dbReference type="EC" id="2.3.2.27" evidence="3"/>
<dbReference type="AlphaFoldDB" id="A0A5N6PGB8"/>
<proteinExistence type="predicted"/>
<accession>A0A5N6PGB8</accession>
<evidence type="ECO:0000313" key="10">
    <source>
        <dbReference type="Proteomes" id="UP000326396"/>
    </source>
</evidence>
<comment type="pathway">
    <text evidence="2">Protein modification; protein ubiquitination.</text>
</comment>
<dbReference type="SUPFAM" id="SSF57850">
    <property type="entry name" value="RING/U-box"/>
    <property type="match status" value="1"/>
</dbReference>
<keyword evidence="7" id="KW-1133">Transmembrane helix</keyword>
<dbReference type="SUPFAM" id="SSF48371">
    <property type="entry name" value="ARM repeat"/>
    <property type="match status" value="1"/>
</dbReference>
<dbReference type="InterPro" id="IPR059179">
    <property type="entry name" value="MLKL-like_MCAfunc"/>
</dbReference>
<dbReference type="UniPathway" id="UPA00143"/>
<dbReference type="CDD" id="cd21037">
    <property type="entry name" value="MLKL_NTD"/>
    <property type="match status" value="1"/>
</dbReference>
<dbReference type="InterPro" id="IPR003613">
    <property type="entry name" value="Ubox_domain"/>
</dbReference>
<protein>
    <recommendedName>
        <fullName evidence="3">RING-type E3 ubiquitin transferase</fullName>
        <ecNumber evidence="3">2.3.2.27</ecNumber>
    </recommendedName>
</protein>
<dbReference type="Proteomes" id="UP000326396">
    <property type="component" value="Linkage Group LG12"/>
</dbReference>
<sequence>MKISPTDIDLEVNSVFLPSFIIILIADAFSGFHNRRLMPYFQLFTVMADILPIGTILAVTINQVIKTAHAAKDVVIEKESFRILSAHLFDIVHVLKELELGKLNESPTARKALENLETDVKKANSLLEKYKNRGRFYLLIKCRHIVKEVQDTTRDIGKSLNALCLANTEILSGISDQVTRLQNEMQRAEFATCQSQLQILDKLDQGLASQKLDNGFANDIIVDIARAVGVTVEPSEIRKELNSFKREKEEAENRKERAEVYFLGQIIELLSRADAARDYEHVKEKYMQRLRVIECHDPKSESIPPFKAFICGITKTVMVDPVSLSNGTAYSRVAIESWFGSGEKSDPITGEPLEDLSFRSNIQLRQSIEEWKELNYCMKIRSCEAKLMSEDDSSVKDALRQMQDLIIENSINKDWISIGGLTELLISILPNLHNQEVKTEVLVTLKQAIEGHPRNKDLLIENQGFCHIVPLLACESSSSNAALELIYEIVVEESGQNVDHTRELSRQCNPICFLVAILKGTEPVLAEKACEILQKLVDVDEENVIIAAKDEWYRPLVDGVIQVLELMIDLNITQGPKSTKMAILRSSVHLELEEDNTKILCGLGLIPPLLEMASADLEAKELSLSMLVKLLTCSENKRLFSAAGAVPLIVDLMCSSPFQILAKCSEILEKLSSNGDGIKFLVDANDTQLNLKSLVENMLAFLQNSRLPYTVLRPVLRSLFKICESESGLVKTAVLTAGGISLVLNLLDHSDSETREAAINLLFLFSSHEPLGVAEFLLKPRRLEAFIGLLENTNRSDVQKAAVGLLANLPKSEVILTSKLIELEGLKAIIEILESGNTEAKENALSALFRFTDPTNIEAQKIVVELGAYSLLVDFLKNGSVTAKARAAALIGDLSMRSSELVMTSSTGQWCSCFGRARANICPAHGGVCTVKGTFCLLEAKALPELVKLLHGEVHATAYEAIQTLSTLVEKESPRRGAHVLHESGVVVPILEVLNWGSESLKVEALEVLEKVFMVTEMVDRYGSTARLALVRLTGRSIHEDGHLHRKAAKVLLLIERHSRSSISFVNGVSF</sequence>
<keyword evidence="7" id="KW-0812">Transmembrane</keyword>
<dbReference type="SMART" id="SM00504">
    <property type="entry name" value="Ubox"/>
    <property type="match status" value="1"/>
</dbReference>
<dbReference type="InterPro" id="IPR052608">
    <property type="entry name" value="U-box_domain_protein"/>
</dbReference>
<dbReference type="GO" id="GO:0061630">
    <property type="term" value="F:ubiquitin protein ligase activity"/>
    <property type="evidence" value="ECO:0007669"/>
    <property type="project" value="UniProtKB-EC"/>
</dbReference>
<evidence type="ECO:0000313" key="9">
    <source>
        <dbReference type="EMBL" id="KAD6453033.1"/>
    </source>
</evidence>
<organism evidence="9 10">
    <name type="scientific">Mikania micrantha</name>
    <name type="common">bitter vine</name>
    <dbReference type="NCBI Taxonomy" id="192012"/>
    <lineage>
        <taxon>Eukaryota</taxon>
        <taxon>Viridiplantae</taxon>
        <taxon>Streptophyta</taxon>
        <taxon>Embryophyta</taxon>
        <taxon>Tracheophyta</taxon>
        <taxon>Spermatophyta</taxon>
        <taxon>Magnoliopsida</taxon>
        <taxon>eudicotyledons</taxon>
        <taxon>Gunneridae</taxon>
        <taxon>Pentapetalae</taxon>
        <taxon>asterids</taxon>
        <taxon>campanulids</taxon>
        <taxon>Asterales</taxon>
        <taxon>Asteraceae</taxon>
        <taxon>Asteroideae</taxon>
        <taxon>Heliantheae alliance</taxon>
        <taxon>Eupatorieae</taxon>
        <taxon>Mikania</taxon>
    </lineage>
</organism>
<dbReference type="PANTHER" id="PTHR45958">
    <property type="entry name" value="RING-TYPE E3 UBIQUITIN TRANSFERASE"/>
    <property type="match status" value="1"/>
</dbReference>
<gene>
    <name evidence="9" type="ORF">E3N88_07738</name>
</gene>
<reference evidence="9 10" key="1">
    <citation type="submission" date="2019-05" db="EMBL/GenBank/DDBJ databases">
        <title>Mikania micrantha, genome provides insights into the molecular mechanism of rapid growth.</title>
        <authorList>
            <person name="Liu B."/>
        </authorList>
    </citation>
    <scope>NUCLEOTIDE SEQUENCE [LARGE SCALE GENOMIC DNA]</scope>
    <source>
        <strain evidence="9">NLD-2019</strain>
        <tissue evidence="9">Leaf</tissue>
    </source>
</reference>
<dbReference type="PROSITE" id="PS51698">
    <property type="entry name" value="U_BOX"/>
    <property type="match status" value="1"/>
</dbReference>
<feature type="domain" description="U-box" evidence="8">
    <location>
        <begin position="304"/>
        <end position="378"/>
    </location>
</feature>
<feature type="transmembrane region" description="Helical" evidence="7">
    <location>
        <begin position="41"/>
        <end position="61"/>
    </location>
</feature>